<reference evidence="1" key="1">
    <citation type="submission" date="2023-03" db="EMBL/GenBank/DDBJ databases">
        <title>Massive genome expansion in bonnet fungi (Mycena s.s.) driven by repeated elements and novel gene families across ecological guilds.</title>
        <authorList>
            <consortium name="Lawrence Berkeley National Laboratory"/>
            <person name="Harder C.B."/>
            <person name="Miyauchi S."/>
            <person name="Viragh M."/>
            <person name="Kuo A."/>
            <person name="Thoen E."/>
            <person name="Andreopoulos B."/>
            <person name="Lu D."/>
            <person name="Skrede I."/>
            <person name="Drula E."/>
            <person name="Henrissat B."/>
            <person name="Morin E."/>
            <person name="Kohler A."/>
            <person name="Barry K."/>
            <person name="LaButti K."/>
            <person name="Morin E."/>
            <person name="Salamov A."/>
            <person name="Lipzen A."/>
            <person name="Mereny Z."/>
            <person name="Hegedus B."/>
            <person name="Baldrian P."/>
            <person name="Stursova M."/>
            <person name="Weitz H."/>
            <person name="Taylor A."/>
            <person name="Grigoriev I.V."/>
            <person name="Nagy L.G."/>
            <person name="Martin F."/>
            <person name="Kauserud H."/>
        </authorList>
    </citation>
    <scope>NUCLEOTIDE SEQUENCE</scope>
    <source>
        <strain evidence="1">CBHHK188m</strain>
    </source>
</reference>
<protein>
    <submittedName>
        <fullName evidence="1">Uncharacterized protein</fullName>
    </submittedName>
</protein>
<keyword evidence="2" id="KW-1185">Reference proteome</keyword>
<name>A0AAD7JBB8_9AGAR</name>
<gene>
    <name evidence="1" type="ORF">DFH07DRAFT_957676</name>
</gene>
<dbReference type="EMBL" id="JARJLG010000049">
    <property type="protein sequence ID" value="KAJ7760300.1"/>
    <property type="molecule type" value="Genomic_DNA"/>
</dbReference>
<sequence>MPLTLAGICRLAPALQLCVHFENHWTDSGLYIHEGPGILYCCGRVPTATLAAFRQAAITRAAFLAELEVKYGFAADFDRRRRAYSQCDKGDWTHLWFWAFHTDYRVVAERLNHLIFLDDGAPRVLRRCDGCLVRHREFWLYHDVGDFSRLQRQGELVFAALGDANTFYEDLEDIDIAFPT</sequence>
<organism evidence="1 2">
    <name type="scientific">Mycena maculata</name>
    <dbReference type="NCBI Taxonomy" id="230809"/>
    <lineage>
        <taxon>Eukaryota</taxon>
        <taxon>Fungi</taxon>
        <taxon>Dikarya</taxon>
        <taxon>Basidiomycota</taxon>
        <taxon>Agaricomycotina</taxon>
        <taxon>Agaricomycetes</taxon>
        <taxon>Agaricomycetidae</taxon>
        <taxon>Agaricales</taxon>
        <taxon>Marasmiineae</taxon>
        <taxon>Mycenaceae</taxon>
        <taxon>Mycena</taxon>
    </lineage>
</organism>
<proteinExistence type="predicted"/>
<dbReference type="Proteomes" id="UP001215280">
    <property type="component" value="Unassembled WGS sequence"/>
</dbReference>
<evidence type="ECO:0000313" key="1">
    <source>
        <dbReference type="EMBL" id="KAJ7760300.1"/>
    </source>
</evidence>
<accession>A0AAD7JBB8</accession>
<dbReference type="AlphaFoldDB" id="A0AAD7JBB8"/>
<evidence type="ECO:0000313" key="2">
    <source>
        <dbReference type="Proteomes" id="UP001215280"/>
    </source>
</evidence>
<comment type="caution">
    <text evidence="1">The sequence shown here is derived from an EMBL/GenBank/DDBJ whole genome shotgun (WGS) entry which is preliminary data.</text>
</comment>